<dbReference type="AlphaFoldDB" id="A0A0P7HU15"/>
<proteinExistence type="predicted"/>
<gene>
    <name evidence="2" type="ORF">SY89_00842</name>
</gene>
<dbReference type="Proteomes" id="UP000050535">
    <property type="component" value="Unassembled WGS sequence"/>
</dbReference>
<evidence type="ECO:0000313" key="2">
    <source>
        <dbReference type="EMBL" id="KPN30120.1"/>
    </source>
</evidence>
<name>A0A0P7HU15_9EURY</name>
<protein>
    <submittedName>
        <fullName evidence="2">Uncharacterized protein</fullName>
    </submittedName>
</protein>
<keyword evidence="3" id="KW-1185">Reference proteome</keyword>
<feature type="compositionally biased region" description="Basic and acidic residues" evidence="1">
    <location>
        <begin position="1"/>
        <end position="12"/>
    </location>
</feature>
<reference evidence="3" key="1">
    <citation type="submission" date="2013-11" db="EMBL/GenBank/DDBJ databases">
        <authorList>
            <person name="Hoang H.T."/>
            <person name="Killian M.L."/>
            <person name="Madson D.M."/>
            <person name="Arruda P.H.E."/>
            <person name="Sun D."/>
            <person name="Schwartz K.J."/>
            <person name="Yoon K."/>
        </authorList>
    </citation>
    <scope>NUCLEOTIDE SEQUENCE [LARGE SCALE GENOMIC DNA]</scope>
    <source>
        <strain evidence="3">CDK2</strain>
    </source>
</reference>
<dbReference type="EMBL" id="LGUC01000001">
    <property type="protein sequence ID" value="KPN30120.1"/>
    <property type="molecule type" value="Genomic_DNA"/>
</dbReference>
<feature type="region of interest" description="Disordered" evidence="1">
    <location>
        <begin position="1"/>
        <end position="30"/>
    </location>
</feature>
<organism evidence="2 3">
    <name type="scientific">Halolamina pelagica</name>
    <dbReference type="NCBI Taxonomy" id="699431"/>
    <lineage>
        <taxon>Archaea</taxon>
        <taxon>Methanobacteriati</taxon>
        <taxon>Methanobacteriota</taxon>
        <taxon>Stenosarchaea group</taxon>
        <taxon>Halobacteria</taxon>
        <taxon>Halobacteriales</taxon>
        <taxon>Haloferacaceae</taxon>
    </lineage>
</organism>
<accession>A0A0P7HU15</accession>
<evidence type="ECO:0000256" key="1">
    <source>
        <dbReference type="SAM" id="MobiDB-lite"/>
    </source>
</evidence>
<comment type="caution">
    <text evidence="2">The sequence shown here is derived from an EMBL/GenBank/DDBJ whole genome shotgun (WGS) entry which is preliminary data.</text>
</comment>
<sequence length="30" mass="2964">MDGPDEAERTVTVDESGSVVGTTIEPGTGG</sequence>
<evidence type="ECO:0000313" key="3">
    <source>
        <dbReference type="Proteomes" id="UP000050535"/>
    </source>
</evidence>